<evidence type="ECO:0000256" key="1">
    <source>
        <dbReference type="SAM" id="SignalP"/>
    </source>
</evidence>
<dbReference type="SUPFAM" id="SSF53850">
    <property type="entry name" value="Periplasmic binding protein-like II"/>
    <property type="match status" value="1"/>
</dbReference>
<evidence type="ECO:0000259" key="2">
    <source>
        <dbReference type="Pfam" id="PF04069"/>
    </source>
</evidence>
<evidence type="ECO:0000313" key="3">
    <source>
        <dbReference type="EMBL" id="SUU88410.1"/>
    </source>
</evidence>
<dbReference type="Proteomes" id="UP000254701">
    <property type="component" value="Unassembled WGS sequence"/>
</dbReference>
<organism evidence="3 4">
    <name type="scientific">Aminobacter aminovorans</name>
    <name type="common">Chelatobacter heintzii</name>
    <dbReference type="NCBI Taxonomy" id="83263"/>
    <lineage>
        <taxon>Bacteria</taxon>
        <taxon>Pseudomonadati</taxon>
        <taxon>Pseudomonadota</taxon>
        <taxon>Alphaproteobacteria</taxon>
        <taxon>Hyphomicrobiales</taxon>
        <taxon>Phyllobacteriaceae</taxon>
        <taxon>Aminobacter</taxon>
    </lineage>
</organism>
<dbReference type="CDD" id="cd13643">
    <property type="entry name" value="PBP2_BCP_2"/>
    <property type="match status" value="1"/>
</dbReference>
<dbReference type="AlphaFoldDB" id="A0A380WHK8"/>
<sequence length="317" mass="34858">MTNFTRSASMATIMAFAAGTAFAQDSTDVVKIPTHNWSSQIVGAHIVGKLLEKGGAKVEYVSADSQVVYTALCEGDVSLVHEVWEGAFGVAFQKVVKEGCVVDAATHDAKTREEWWYPTYVEEVCPGLPAWEALNACADKFATAETAPKGRFLGGPVDWLKHDAERVEALGMNFEVVNAGSSAALWAELESAVKRKEPIVLFNWTPNFVEALYDGKFVEFPAFDPKCKDDPAWGSNKELSYDCGNPKDGYLKIAAWKEFPTKWPKAYAILQKINFSNMDIAVQAKLADIDNMEPEAAADKWLADNEARWKAWLGSAS</sequence>
<dbReference type="Pfam" id="PF04069">
    <property type="entry name" value="OpuAC"/>
    <property type="match status" value="1"/>
</dbReference>
<keyword evidence="1" id="KW-0732">Signal</keyword>
<dbReference type="GO" id="GO:0043190">
    <property type="term" value="C:ATP-binding cassette (ABC) transporter complex"/>
    <property type="evidence" value="ECO:0007669"/>
    <property type="project" value="InterPro"/>
</dbReference>
<protein>
    <submittedName>
        <fullName evidence="3">Glycine betaine transporter periplasmic subunit</fullName>
    </submittedName>
</protein>
<accession>A0A380WHK8</accession>
<dbReference type="Gene3D" id="3.40.190.10">
    <property type="entry name" value="Periplasmic binding protein-like II"/>
    <property type="match status" value="1"/>
</dbReference>
<dbReference type="InterPro" id="IPR007210">
    <property type="entry name" value="ABC_Gly_betaine_transp_sub-bd"/>
</dbReference>
<proteinExistence type="predicted"/>
<name>A0A380WHK8_AMIAI</name>
<dbReference type="EMBL" id="UFSM01000001">
    <property type="protein sequence ID" value="SUU88410.1"/>
    <property type="molecule type" value="Genomic_DNA"/>
</dbReference>
<gene>
    <name evidence="3" type="ORF">NCTC10684_01634</name>
</gene>
<dbReference type="RefSeq" id="WP_245431928.1">
    <property type="nucleotide sequence ID" value="NZ_BAAAVY010000030.1"/>
</dbReference>
<dbReference type="GO" id="GO:0022857">
    <property type="term" value="F:transmembrane transporter activity"/>
    <property type="evidence" value="ECO:0007669"/>
    <property type="project" value="InterPro"/>
</dbReference>
<reference evidence="3 4" key="1">
    <citation type="submission" date="2018-06" db="EMBL/GenBank/DDBJ databases">
        <authorList>
            <consortium name="Pathogen Informatics"/>
            <person name="Doyle S."/>
        </authorList>
    </citation>
    <scope>NUCLEOTIDE SEQUENCE [LARGE SCALE GENOMIC DNA]</scope>
    <source>
        <strain evidence="3 4">NCTC10684</strain>
    </source>
</reference>
<dbReference type="Gene3D" id="3.40.190.100">
    <property type="entry name" value="Glycine betaine-binding periplasmic protein, domain 2"/>
    <property type="match status" value="1"/>
</dbReference>
<evidence type="ECO:0000313" key="4">
    <source>
        <dbReference type="Proteomes" id="UP000254701"/>
    </source>
</evidence>
<feature type="chain" id="PRO_5016912602" evidence="1">
    <location>
        <begin position="24"/>
        <end position="317"/>
    </location>
</feature>
<feature type="domain" description="ABC-type glycine betaine transport system substrate-binding" evidence="2">
    <location>
        <begin position="30"/>
        <end position="303"/>
    </location>
</feature>
<feature type="signal peptide" evidence="1">
    <location>
        <begin position="1"/>
        <end position="23"/>
    </location>
</feature>